<dbReference type="EC" id="2.3.2.27" evidence="4"/>
<keyword evidence="11" id="KW-1185">Reference proteome</keyword>
<dbReference type="InterPro" id="IPR000719">
    <property type="entry name" value="Prot_kinase_dom"/>
</dbReference>
<proteinExistence type="predicted"/>
<reference evidence="11" key="1">
    <citation type="journal article" date="2016" name="Nat. Biotechnol.">
        <title>Sequencing wild and cultivated cassava and related species reveals extensive interspecific hybridization and genetic diversity.</title>
        <authorList>
            <person name="Bredeson J.V."/>
            <person name="Lyons J.B."/>
            <person name="Prochnik S.E."/>
            <person name="Wu G.A."/>
            <person name="Ha C.M."/>
            <person name="Edsinger-Gonzales E."/>
            <person name="Grimwood J."/>
            <person name="Schmutz J."/>
            <person name="Rabbi I.Y."/>
            <person name="Egesi C."/>
            <person name="Nauluvula P."/>
            <person name="Lebot V."/>
            <person name="Ndunguru J."/>
            <person name="Mkamilo G."/>
            <person name="Bart R.S."/>
            <person name="Setter T.L."/>
            <person name="Gleadow R.M."/>
            <person name="Kulakow P."/>
            <person name="Ferguson M.E."/>
            <person name="Rounsley S."/>
            <person name="Rokhsar D.S."/>
        </authorList>
    </citation>
    <scope>NUCLEOTIDE SEQUENCE [LARGE SCALE GENOMIC DNA]</scope>
    <source>
        <strain evidence="11">cv. AM560-2</strain>
    </source>
</reference>
<evidence type="ECO:0000256" key="7">
    <source>
        <dbReference type="SAM" id="Coils"/>
    </source>
</evidence>
<evidence type="ECO:0000256" key="5">
    <source>
        <dbReference type="ARBA" id="ARBA00022679"/>
    </source>
</evidence>
<evidence type="ECO:0000313" key="11">
    <source>
        <dbReference type="Proteomes" id="UP000091857"/>
    </source>
</evidence>
<dbReference type="InterPro" id="IPR003613">
    <property type="entry name" value="Ubox_domain"/>
</dbReference>
<feature type="coiled-coil region" evidence="7">
    <location>
        <begin position="279"/>
        <end position="306"/>
    </location>
</feature>
<dbReference type="GO" id="GO:0016567">
    <property type="term" value="P:protein ubiquitination"/>
    <property type="evidence" value="ECO:0007669"/>
    <property type="project" value="UniProtKB-UniPathway"/>
</dbReference>
<dbReference type="InterPro" id="IPR011009">
    <property type="entry name" value="Kinase-like_dom_sf"/>
</dbReference>
<dbReference type="Pfam" id="PF04564">
    <property type="entry name" value="U-box"/>
    <property type="match status" value="1"/>
</dbReference>
<dbReference type="AlphaFoldDB" id="A0A2C9UVZ3"/>
<evidence type="ECO:0000256" key="1">
    <source>
        <dbReference type="ARBA" id="ARBA00000900"/>
    </source>
</evidence>
<dbReference type="InterPro" id="IPR001245">
    <property type="entry name" value="Ser-Thr/Tyr_kinase_cat_dom"/>
</dbReference>
<dbReference type="Gene3D" id="3.30.200.20">
    <property type="entry name" value="Phosphorylase Kinase, domain 1"/>
    <property type="match status" value="1"/>
</dbReference>
<sequence>MDAAHVEKVYVILGNDLQDGFKTLDWTLGKWKLNQISIVILHVTCNISKDFVYTPFGKLPVSSVSEEKLEVLRKYEQEKIEKLLFKYIAFCGKVKAETMEVEKSDEPIHKVIVDLISKHKITKLVMGLTFMKSSSWKSKNAISGSFYIHQHKPNFCEFFIICGGKLVFLRGENEETIMEDDQGITAAKRGNRKTWLGKMFTEGRNFSHIDASSKGLESQNSQNQWENFVLEIHNYYEQLLSLNMDEDICEEENEILQADSLEEDVLDPTDSTMSMAAKMEFLRSKIEDAQKIIQLKKEEAKLNEERSAKAEWALSLCNARVDKLEAKIKDEVTNRIEIKKSLDNEKEQIQETMSDIAENRSRLNSVLELKSELSNKLHLSTLARSHAEAQLEKAVLARAEMVREIEELRQQRDVLQRRIEFCKEKDAIGMVSKYNEITCGYREYSSEDIRLATDGFSESLRLKSGGDWTNVYRGRIHNLAVAVKMFNHDAGFSREDFLAKVKYLNNIRHPHLVAMVGFCVEPKCIIFEYMHNGSLREILFSSERNQKSRDRTLRWQDRIRIAHEVCSGLAYLHLAKPRLVIHGHLTTSNILLDRNLVAKLSGFGLSRRSNENYDRHHDIRAFGVVLVHLLTGRNWGGLLEEEMKWDRSGLVGVLDERAGQWPLDLAEEIVGIAMKCMPSDLRCNKDLSIGTVMEELDRVRKKADGIVAREGCEGFVRGVDKEESREVPGIFLCPIFQDVMKNPHVAADGFSYELEAIEEWLKMGRDTSPMTNLKLKHKFLTPNHTLRSLIQEWHSKNSNITS</sequence>
<dbReference type="Gene3D" id="3.30.40.10">
    <property type="entry name" value="Zinc/RING finger domain, C3HC4 (zinc finger)"/>
    <property type="match status" value="1"/>
</dbReference>
<dbReference type="PANTHER" id="PTHR45647">
    <property type="entry name" value="OS02G0152300 PROTEIN"/>
    <property type="match status" value="1"/>
</dbReference>
<dbReference type="CDD" id="cd16655">
    <property type="entry name" value="RING-Ubox_WDSUB1-like"/>
    <property type="match status" value="1"/>
</dbReference>
<keyword evidence="6" id="KW-0833">Ubl conjugation pathway</keyword>
<keyword evidence="7" id="KW-0175">Coiled coil</keyword>
<dbReference type="OrthoDB" id="10064100at2759"/>
<dbReference type="InterPro" id="IPR013083">
    <property type="entry name" value="Znf_RING/FYVE/PHD"/>
</dbReference>
<dbReference type="GO" id="GO:0061630">
    <property type="term" value="F:ubiquitin protein ligase activity"/>
    <property type="evidence" value="ECO:0007669"/>
    <property type="project" value="UniProtKB-EC"/>
</dbReference>
<comment type="catalytic activity">
    <reaction evidence="1">
        <text>S-ubiquitinyl-[E2 ubiquitin-conjugating enzyme]-L-cysteine + [acceptor protein]-L-lysine = [E2 ubiquitin-conjugating enzyme]-L-cysteine + N(6)-ubiquitinyl-[acceptor protein]-L-lysine.</text>
        <dbReference type="EC" id="2.3.2.27"/>
    </reaction>
</comment>
<evidence type="ECO:0000313" key="10">
    <source>
        <dbReference type="EMBL" id="OAY35731.1"/>
    </source>
</evidence>
<dbReference type="UniPathway" id="UPA00143"/>
<dbReference type="PANTHER" id="PTHR45647:SF56">
    <property type="entry name" value="U-BOX DOMAIN-CONTAINING PROTEIN 50-RELATED"/>
    <property type="match status" value="1"/>
</dbReference>
<dbReference type="Proteomes" id="UP000091857">
    <property type="component" value="Chromosome 12"/>
</dbReference>
<dbReference type="Gramene" id="Manes.12G125600.3.v8.1">
    <property type="protein sequence ID" value="Manes.12G125600.3.v8.1.CDS"/>
    <property type="gene ID" value="Manes.12G125600.v8.1"/>
</dbReference>
<dbReference type="GO" id="GO:0005524">
    <property type="term" value="F:ATP binding"/>
    <property type="evidence" value="ECO:0007669"/>
    <property type="project" value="InterPro"/>
</dbReference>
<feature type="domain" description="U-box" evidence="9">
    <location>
        <begin position="726"/>
        <end position="800"/>
    </location>
</feature>
<dbReference type="PROSITE" id="PS50011">
    <property type="entry name" value="PROTEIN_KINASE_DOM"/>
    <property type="match status" value="1"/>
</dbReference>
<gene>
    <name evidence="10" type="ORF">MANES_12G125600v8</name>
</gene>
<evidence type="ECO:0000256" key="4">
    <source>
        <dbReference type="ARBA" id="ARBA00012483"/>
    </source>
</evidence>
<comment type="pathway">
    <text evidence="3">Protein modification; protein ubiquitination.</text>
</comment>
<protein>
    <recommendedName>
        <fullName evidence="4">RING-type E3 ubiquitin transferase</fullName>
        <ecNumber evidence="4">2.3.2.27</ecNumber>
    </recommendedName>
</protein>
<name>A0A2C9UVZ3_MANES</name>
<accession>A0A2C9UVZ3</accession>
<evidence type="ECO:0000259" key="8">
    <source>
        <dbReference type="PROSITE" id="PS50011"/>
    </source>
</evidence>
<dbReference type="Gene3D" id="1.10.510.10">
    <property type="entry name" value="Transferase(Phosphotransferase) domain 1"/>
    <property type="match status" value="1"/>
</dbReference>
<dbReference type="SUPFAM" id="SSF56112">
    <property type="entry name" value="Protein kinase-like (PK-like)"/>
    <property type="match status" value="1"/>
</dbReference>
<dbReference type="EMBL" id="CM004398">
    <property type="protein sequence ID" value="OAY35731.1"/>
    <property type="molecule type" value="Genomic_DNA"/>
</dbReference>
<keyword evidence="5" id="KW-0808">Transferase</keyword>
<feature type="coiled-coil region" evidence="7">
    <location>
        <begin position="391"/>
        <end position="425"/>
    </location>
</feature>
<comment type="function">
    <text evidence="2">Functions as an E3 ubiquitin ligase.</text>
</comment>
<organism evidence="10 11">
    <name type="scientific">Manihot esculenta</name>
    <name type="common">Cassava</name>
    <name type="synonym">Jatropha manihot</name>
    <dbReference type="NCBI Taxonomy" id="3983"/>
    <lineage>
        <taxon>Eukaryota</taxon>
        <taxon>Viridiplantae</taxon>
        <taxon>Streptophyta</taxon>
        <taxon>Embryophyta</taxon>
        <taxon>Tracheophyta</taxon>
        <taxon>Spermatophyta</taxon>
        <taxon>Magnoliopsida</taxon>
        <taxon>eudicotyledons</taxon>
        <taxon>Gunneridae</taxon>
        <taxon>Pentapetalae</taxon>
        <taxon>rosids</taxon>
        <taxon>fabids</taxon>
        <taxon>Malpighiales</taxon>
        <taxon>Euphorbiaceae</taxon>
        <taxon>Crotonoideae</taxon>
        <taxon>Manihoteae</taxon>
        <taxon>Manihot</taxon>
    </lineage>
</organism>
<dbReference type="GO" id="GO:0004672">
    <property type="term" value="F:protein kinase activity"/>
    <property type="evidence" value="ECO:0007669"/>
    <property type="project" value="InterPro"/>
</dbReference>
<evidence type="ECO:0000256" key="6">
    <source>
        <dbReference type="ARBA" id="ARBA00022786"/>
    </source>
</evidence>
<dbReference type="PROSITE" id="PS51698">
    <property type="entry name" value="U_BOX"/>
    <property type="match status" value="1"/>
</dbReference>
<evidence type="ECO:0000259" key="9">
    <source>
        <dbReference type="PROSITE" id="PS51698"/>
    </source>
</evidence>
<dbReference type="SUPFAM" id="SSF57850">
    <property type="entry name" value="RING/U-box"/>
    <property type="match status" value="1"/>
</dbReference>
<feature type="domain" description="Protein kinase" evidence="8">
    <location>
        <begin position="457"/>
        <end position="780"/>
    </location>
</feature>
<evidence type="ECO:0000256" key="3">
    <source>
        <dbReference type="ARBA" id="ARBA00004906"/>
    </source>
</evidence>
<dbReference type="OMA" id="HPHLIAM"/>
<comment type="caution">
    <text evidence="10">The sequence shown here is derived from an EMBL/GenBank/DDBJ whole genome shotgun (WGS) entry which is preliminary data.</text>
</comment>
<dbReference type="SMART" id="SM00504">
    <property type="entry name" value="Ubox"/>
    <property type="match status" value="1"/>
</dbReference>
<evidence type="ECO:0000256" key="2">
    <source>
        <dbReference type="ARBA" id="ARBA00003861"/>
    </source>
</evidence>
<dbReference type="STRING" id="3983.A0A2C9UVZ3"/>
<dbReference type="InterPro" id="IPR051348">
    <property type="entry name" value="U-box_ubiquitin_ligases"/>
</dbReference>
<dbReference type="Pfam" id="PF07714">
    <property type="entry name" value="PK_Tyr_Ser-Thr"/>
    <property type="match status" value="1"/>
</dbReference>